<evidence type="ECO:0000256" key="10">
    <source>
        <dbReference type="ARBA" id="ARBA00023242"/>
    </source>
</evidence>
<evidence type="ECO:0000256" key="1">
    <source>
        <dbReference type="ARBA" id="ARBA00001947"/>
    </source>
</evidence>
<dbReference type="Pfam" id="PF09757">
    <property type="entry name" value="Arb2-like"/>
    <property type="match status" value="1"/>
</dbReference>
<dbReference type="PANTHER" id="PTHR10625:SF5">
    <property type="entry name" value="HISTONE DEACETYLASE"/>
    <property type="match status" value="1"/>
</dbReference>
<dbReference type="PRINTS" id="PR01270">
    <property type="entry name" value="HDASUPER"/>
</dbReference>
<dbReference type="PANTHER" id="PTHR10625">
    <property type="entry name" value="HISTONE DEACETYLASE HDAC1-RELATED"/>
    <property type="match status" value="1"/>
</dbReference>
<dbReference type="Gene3D" id="3.40.800.20">
    <property type="entry name" value="Histone deacetylase domain"/>
    <property type="match status" value="1"/>
</dbReference>
<evidence type="ECO:0000313" key="15">
    <source>
        <dbReference type="Proteomes" id="UP000806378"/>
    </source>
</evidence>
<proteinExistence type="inferred from homology"/>
<keyword evidence="10" id="KW-0539">Nucleus</keyword>
<comment type="similarity">
    <text evidence="3">Belongs to the histone deacetylase family. HD type 2 subfamily.</text>
</comment>
<evidence type="ECO:0000256" key="6">
    <source>
        <dbReference type="ARBA" id="ARBA00022801"/>
    </source>
</evidence>
<dbReference type="EMBL" id="MU092686">
    <property type="protein sequence ID" value="KAF7846549.1"/>
    <property type="molecule type" value="Genomic_DNA"/>
</dbReference>
<evidence type="ECO:0000256" key="8">
    <source>
        <dbReference type="ARBA" id="ARBA00023015"/>
    </source>
</evidence>
<feature type="domain" description="Histone deacetylase" evidence="12">
    <location>
        <begin position="2"/>
        <end position="233"/>
    </location>
</feature>
<evidence type="ECO:0000256" key="7">
    <source>
        <dbReference type="ARBA" id="ARBA00022853"/>
    </source>
</evidence>
<feature type="region of interest" description="Disordered" evidence="11">
    <location>
        <begin position="564"/>
        <end position="602"/>
    </location>
</feature>
<protein>
    <recommendedName>
        <fullName evidence="4">histone deacetylase</fullName>
        <ecNumber evidence="4">3.5.1.98</ecNumber>
    </recommendedName>
</protein>
<dbReference type="GO" id="GO:0040029">
    <property type="term" value="P:epigenetic regulation of gene expression"/>
    <property type="evidence" value="ECO:0007669"/>
    <property type="project" value="TreeGrafter"/>
</dbReference>
<comment type="subcellular location">
    <subcellularLocation>
        <location evidence="2">Nucleus</location>
    </subcellularLocation>
</comment>
<dbReference type="Proteomes" id="UP000806378">
    <property type="component" value="Unassembled WGS sequence"/>
</dbReference>
<dbReference type="Pfam" id="PF00850">
    <property type="entry name" value="Hist_deacetyl"/>
    <property type="match status" value="1"/>
</dbReference>
<keyword evidence="9" id="KW-0804">Transcription</keyword>
<keyword evidence="8" id="KW-0805">Transcription regulation</keyword>
<reference evidence="14" key="1">
    <citation type="submission" date="2020-05" db="EMBL/GenBank/DDBJ databases">
        <title>WGS assembly of Corymbia citriodora subspecies variegata.</title>
        <authorList>
            <person name="Barry K."/>
            <person name="Hundley H."/>
            <person name="Shu S."/>
            <person name="Jenkins J."/>
            <person name="Grimwood J."/>
            <person name="Baten A."/>
        </authorList>
    </citation>
    <scope>NUCLEOTIDE SEQUENCE</scope>
    <source>
        <strain evidence="14">CV2-018</strain>
    </source>
</reference>
<feature type="domain" description="Arb2-like" evidence="13">
    <location>
        <begin position="285"/>
        <end position="554"/>
    </location>
</feature>
<comment type="cofactor">
    <cofactor evidence="1">
        <name>Zn(2+)</name>
        <dbReference type="ChEBI" id="CHEBI:29105"/>
    </cofactor>
</comment>
<dbReference type="InterPro" id="IPR000286">
    <property type="entry name" value="HDACs"/>
</dbReference>
<evidence type="ECO:0000256" key="5">
    <source>
        <dbReference type="ARBA" id="ARBA00022491"/>
    </source>
</evidence>
<evidence type="ECO:0000256" key="2">
    <source>
        <dbReference type="ARBA" id="ARBA00004123"/>
    </source>
</evidence>
<evidence type="ECO:0000256" key="4">
    <source>
        <dbReference type="ARBA" id="ARBA00012111"/>
    </source>
</evidence>
<keyword evidence="15" id="KW-1185">Reference proteome</keyword>
<keyword evidence="5" id="KW-0678">Repressor</keyword>
<evidence type="ECO:0000256" key="9">
    <source>
        <dbReference type="ARBA" id="ARBA00023163"/>
    </source>
</evidence>
<evidence type="ECO:0000259" key="12">
    <source>
        <dbReference type="Pfam" id="PF00850"/>
    </source>
</evidence>
<dbReference type="AlphaFoldDB" id="A0A8T0CKK3"/>
<evidence type="ECO:0000256" key="11">
    <source>
        <dbReference type="SAM" id="MobiDB-lite"/>
    </source>
</evidence>
<dbReference type="InterPro" id="IPR023696">
    <property type="entry name" value="Ureohydrolase_dom_sf"/>
</dbReference>
<dbReference type="GO" id="GO:0000118">
    <property type="term" value="C:histone deacetylase complex"/>
    <property type="evidence" value="ECO:0007669"/>
    <property type="project" value="TreeGrafter"/>
</dbReference>
<dbReference type="InterPro" id="IPR037138">
    <property type="entry name" value="His_deacetylse_dom_sf"/>
</dbReference>
<name>A0A8T0CKK3_CORYI</name>
<dbReference type="InterPro" id="IPR019154">
    <property type="entry name" value="Arb2-like_domain"/>
</dbReference>
<evidence type="ECO:0000259" key="13">
    <source>
        <dbReference type="Pfam" id="PF09757"/>
    </source>
</evidence>
<dbReference type="Gramene" id="rna-gnl|WGS:JABURB|Cocit.L4171.1">
    <property type="protein sequence ID" value="cds-KAF7846549.1"/>
    <property type="gene ID" value="gene-BT93_L4171"/>
</dbReference>
<dbReference type="OrthoDB" id="424012at2759"/>
<comment type="caution">
    <text evidence="14">The sequence shown here is derived from an EMBL/GenBank/DDBJ whole genome shotgun (WGS) entry which is preliminary data.</text>
</comment>
<organism evidence="14 15">
    <name type="scientific">Corymbia citriodora subsp. variegata</name>
    <dbReference type="NCBI Taxonomy" id="360336"/>
    <lineage>
        <taxon>Eukaryota</taxon>
        <taxon>Viridiplantae</taxon>
        <taxon>Streptophyta</taxon>
        <taxon>Embryophyta</taxon>
        <taxon>Tracheophyta</taxon>
        <taxon>Spermatophyta</taxon>
        <taxon>Magnoliopsida</taxon>
        <taxon>eudicotyledons</taxon>
        <taxon>Gunneridae</taxon>
        <taxon>Pentapetalae</taxon>
        <taxon>rosids</taxon>
        <taxon>malvids</taxon>
        <taxon>Myrtales</taxon>
        <taxon>Myrtaceae</taxon>
        <taxon>Myrtoideae</taxon>
        <taxon>Eucalypteae</taxon>
        <taxon>Corymbia</taxon>
    </lineage>
</organism>
<dbReference type="EC" id="3.5.1.98" evidence="4"/>
<accession>A0A8T0CKK3</accession>
<evidence type="ECO:0000313" key="14">
    <source>
        <dbReference type="EMBL" id="KAF7846549.1"/>
    </source>
</evidence>
<keyword evidence="6" id="KW-0378">Hydrolase</keyword>
<evidence type="ECO:0000256" key="3">
    <source>
        <dbReference type="ARBA" id="ARBA00007738"/>
    </source>
</evidence>
<dbReference type="GO" id="GO:0141221">
    <property type="term" value="F:histone deacetylase activity, hydrolytic mechanism"/>
    <property type="evidence" value="ECO:0007669"/>
    <property type="project" value="UniProtKB-EC"/>
</dbReference>
<gene>
    <name evidence="14" type="ORF">BT93_L4171</name>
</gene>
<keyword evidence="7" id="KW-0156">Chromatin regulator</keyword>
<dbReference type="SUPFAM" id="SSF52768">
    <property type="entry name" value="Arginase/deacetylase"/>
    <property type="match status" value="1"/>
</dbReference>
<dbReference type="InterPro" id="IPR023801">
    <property type="entry name" value="His_deacetylse_dom"/>
</dbReference>
<sequence>MDSIYLSKNSPLCARLSAGGAIEACFSIQRKEVKNAIAVIRPPGHHAEYDQAMGFCFFNNVPIAARACQKEFGDDCRKILILDWDVHHGNGVQQAFYDDPNVLYISLHVHQGGKFYPAGDYGDHLHCGTGAGLGKNVNIPWKTAGMTDADYVYAFQQIVMPIAQDFAPDMVIVSAGFDAAEGDMLGKCHVSPAGYAHMTHMLMSLADGKVAVCLEGGYNLRSIAISALSVTRTLMGEPPERLTNTEPTSSGFDTVQLVLRQQAKYWPCLLPNDPSQHLKNLKGERLHDIIREWQAKTLFDNFEMSNLFIARSKLSKSFENQVLATSNYYEERPLLVIFHDPPEVIGVPDPRTHKLELHNTWLTDMVKTYVEWAVKQGLAVIDANVPKYLTEVEDTKEYEEADKLEMRAKEAFQLASYLWENYIEVNEASHVFIMGVGTAYASIVNLLKANAWNTADTDVERCRDRITKIYSFISDQDAMHSYKSATDDFLDRWYRDISMIFVAENHFIWEKAKTKAPSKRWGTLVQSPHSEIQEMLSYHKDRVEESMLELTEDWRARRISSASADELAQSPMKSPVSKLPPLGNFALTSPRGRTKATSPLKA</sequence>